<dbReference type="EMBL" id="CAFBOJ010000122">
    <property type="protein sequence ID" value="CAB4985930.1"/>
    <property type="molecule type" value="Genomic_DNA"/>
</dbReference>
<evidence type="ECO:0000259" key="1">
    <source>
        <dbReference type="Pfam" id="PF01869"/>
    </source>
</evidence>
<name>A0A6J7MXK5_9ZZZZ</name>
<accession>A0A6J7MXK5</accession>
<dbReference type="Gene3D" id="3.30.420.40">
    <property type="match status" value="2"/>
</dbReference>
<gene>
    <name evidence="2" type="ORF">UFOPK3937_01018</name>
</gene>
<feature type="domain" description="ATPase BadF/BadG/BcrA/BcrD type" evidence="1">
    <location>
        <begin position="6"/>
        <end position="296"/>
    </location>
</feature>
<dbReference type="PANTHER" id="PTHR43190">
    <property type="entry name" value="N-ACETYL-D-GLUCOSAMINE KINASE"/>
    <property type="match status" value="1"/>
</dbReference>
<dbReference type="Pfam" id="PF01869">
    <property type="entry name" value="BcrAD_BadFG"/>
    <property type="match status" value="1"/>
</dbReference>
<proteinExistence type="predicted"/>
<dbReference type="InterPro" id="IPR002731">
    <property type="entry name" value="ATPase_BadF"/>
</dbReference>
<dbReference type="InterPro" id="IPR043129">
    <property type="entry name" value="ATPase_NBD"/>
</dbReference>
<evidence type="ECO:0000313" key="2">
    <source>
        <dbReference type="EMBL" id="CAB4985930.1"/>
    </source>
</evidence>
<reference evidence="2" key="1">
    <citation type="submission" date="2020-05" db="EMBL/GenBank/DDBJ databases">
        <authorList>
            <person name="Chiriac C."/>
            <person name="Salcher M."/>
            <person name="Ghai R."/>
            <person name="Kavagutti S V."/>
        </authorList>
    </citation>
    <scope>NUCLEOTIDE SEQUENCE</scope>
</reference>
<dbReference type="AlphaFoldDB" id="A0A6J7MXK5"/>
<dbReference type="InterPro" id="IPR052519">
    <property type="entry name" value="Euk-type_GlcNAc_Kinase"/>
</dbReference>
<sequence length="324" mass="33752">MSKYLLGIDGGGTKTHACLTDLQGHIVATATNGGANWERIGVPAAQTALLQVINEVLGKVQGGHSDLAGATFALAGMDWSSDPEIFSAFSSSIGISKVSTYINDAVAALYAGIPNGVGIASIAGTGGKTVGFDGTTLVRTMGMSLGEGGGAGQLVGLAVERMATSEHGQTPPTRLSKAIPESYGITDIRTFFKAIAREDLTLTEDRAPIIFELALFGDLGAIGVVQAVAKQHARDVFGIANQLSFADSAILVVRAGGLHCAESAVFNHSFESTLHTLLPQAQSKVLSIAPVIGATIHAASKIYKEIPDEYLQNIHFDSTRLKEF</sequence>
<organism evidence="2">
    <name type="scientific">freshwater metagenome</name>
    <dbReference type="NCBI Taxonomy" id="449393"/>
    <lineage>
        <taxon>unclassified sequences</taxon>
        <taxon>metagenomes</taxon>
        <taxon>ecological metagenomes</taxon>
    </lineage>
</organism>
<protein>
    <submittedName>
        <fullName evidence="2">Unannotated protein</fullName>
    </submittedName>
</protein>
<dbReference type="PANTHER" id="PTHR43190:SF3">
    <property type="entry name" value="N-ACETYL-D-GLUCOSAMINE KINASE"/>
    <property type="match status" value="1"/>
</dbReference>
<dbReference type="SUPFAM" id="SSF53067">
    <property type="entry name" value="Actin-like ATPase domain"/>
    <property type="match status" value="2"/>
</dbReference>